<dbReference type="InterPro" id="IPR005178">
    <property type="entry name" value="Ostalpha/TMEM184C"/>
</dbReference>
<accession>A0A6P8IWX2</accession>
<dbReference type="OrthoDB" id="5348404at2759"/>
<keyword evidence="4 5" id="KW-0472">Membrane</keyword>
<sequence>MSWRAWIRSAVFFSYFIVLCVALPLCVWELHRQDASTHVEAWFVAGIFVFLTVPISLWGILQHLVNYTKPELQRRVVRILWMVPIYSIDSWLALRFPKYAIYLDSLRECYEAYVIYNFMTYLLAYLNREHDLAIEMIGKPPIKHHFPFCLFPPWKANMHFINRCKQGAMSYTVIRILTTIIAVCTELAGKYDEGNLNFKNAWSYIVVINNCSQVWALYCLVLFYKTLKKELKPIKPFGKFLCIKLVVFASFWQGVLIAILVKVGVISEKHTWVFYTIEDVANGIQNFIICIEMLLFAVAHYYVFSHTPYLDENSPAPPCCASLVSMCDVTDVRDDVVEHVRTVGSTVRGTVVRNKKTVVEESAPTVPSPTIAEESSTERTPLLLRDLSRDSDVEIHTNNL</sequence>
<evidence type="ECO:0000313" key="6">
    <source>
        <dbReference type="Proteomes" id="UP000515163"/>
    </source>
</evidence>
<evidence type="ECO:0000256" key="5">
    <source>
        <dbReference type="SAM" id="Phobius"/>
    </source>
</evidence>
<keyword evidence="6" id="KW-1185">Reference proteome</keyword>
<dbReference type="KEGG" id="aten:116306013"/>
<feature type="transmembrane region" description="Helical" evidence="5">
    <location>
        <begin position="245"/>
        <end position="264"/>
    </location>
</feature>
<feature type="transmembrane region" description="Helical" evidence="5">
    <location>
        <begin position="168"/>
        <end position="189"/>
    </location>
</feature>
<feature type="transmembrane region" description="Helical" evidence="5">
    <location>
        <begin position="284"/>
        <end position="304"/>
    </location>
</feature>
<evidence type="ECO:0000256" key="2">
    <source>
        <dbReference type="ARBA" id="ARBA00022692"/>
    </source>
</evidence>
<protein>
    <submittedName>
        <fullName evidence="7">Transmembrane protein 184C-like</fullName>
    </submittedName>
</protein>
<keyword evidence="2 5" id="KW-0812">Transmembrane</keyword>
<dbReference type="GeneID" id="116306013"/>
<proteinExistence type="predicted"/>
<reference evidence="7" key="1">
    <citation type="submission" date="2025-08" db="UniProtKB">
        <authorList>
            <consortium name="RefSeq"/>
        </authorList>
    </citation>
    <scope>IDENTIFICATION</scope>
    <source>
        <tissue evidence="7">Tentacle</tissue>
    </source>
</reference>
<dbReference type="InParanoid" id="A0A6P8IWX2"/>
<dbReference type="FunCoup" id="A0A6P8IWX2">
    <property type="interactions" value="1227"/>
</dbReference>
<feature type="transmembrane region" description="Helical" evidence="5">
    <location>
        <begin position="110"/>
        <end position="126"/>
    </location>
</feature>
<dbReference type="GO" id="GO:0016020">
    <property type="term" value="C:membrane"/>
    <property type="evidence" value="ECO:0007669"/>
    <property type="project" value="UniProtKB-SubCell"/>
</dbReference>
<dbReference type="Pfam" id="PF03619">
    <property type="entry name" value="Solute_trans_a"/>
    <property type="match status" value="1"/>
</dbReference>
<gene>
    <name evidence="7" type="primary">LOC116306013</name>
</gene>
<keyword evidence="3 5" id="KW-1133">Transmembrane helix</keyword>
<evidence type="ECO:0000313" key="7">
    <source>
        <dbReference type="RefSeq" id="XP_031571901.1"/>
    </source>
</evidence>
<dbReference type="SMART" id="SM01417">
    <property type="entry name" value="Solute_trans_a"/>
    <property type="match status" value="1"/>
</dbReference>
<comment type="subcellular location">
    <subcellularLocation>
        <location evidence="1">Membrane</location>
        <topology evidence="1">Multi-pass membrane protein</topology>
    </subcellularLocation>
</comment>
<feature type="transmembrane region" description="Helical" evidence="5">
    <location>
        <begin position="12"/>
        <end position="30"/>
    </location>
</feature>
<evidence type="ECO:0000256" key="1">
    <source>
        <dbReference type="ARBA" id="ARBA00004141"/>
    </source>
</evidence>
<feature type="transmembrane region" description="Helical" evidence="5">
    <location>
        <begin position="76"/>
        <end position="94"/>
    </location>
</feature>
<evidence type="ECO:0000256" key="3">
    <source>
        <dbReference type="ARBA" id="ARBA00022989"/>
    </source>
</evidence>
<dbReference type="PANTHER" id="PTHR23423">
    <property type="entry name" value="ORGANIC SOLUTE TRANSPORTER-RELATED"/>
    <property type="match status" value="1"/>
</dbReference>
<dbReference type="AlphaFoldDB" id="A0A6P8IWX2"/>
<dbReference type="Proteomes" id="UP000515163">
    <property type="component" value="Unplaced"/>
</dbReference>
<name>A0A6P8IWX2_ACTTE</name>
<evidence type="ECO:0000256" key="4">
    <source>
        <dbReference type="ARBA" id="ARBA00023136"/>
    </source>
</evidence>
<organism evidence="6 7">
    <name type="scientific">Actinia tenebrosa</name>
    <name type="common">Australian red waratah sea anemone</name>
    <dbReference type="NCBI Taxonomy" id="6105"/>
    <lineage>
        <taxon>Eukaryota</taxon>
        <taxon>Metazoa</taxon>
        <taxon>Cnidaria</taxon>
        <taxon>Anthozoa</taxon>
        <taxon>Hexacorallia</taxon>
        <taxon>Actiniaria</taxon>
        <taxon>Actiniidae</taxon>
        <taxon>Actinia</taxon>
    </lineage>
</organism>
<dbReference type="RefSeq" id="XP_031571901.1">
    <property type="nucleotide sequence ID" value="XM_031716041.1"/>
</dbReference>
<feature type="transmembrane region" description="Helical" evidence="5">
    <location>
        <begin position="42"/>
        <end position="64"/>
    </location>
</feature>
<feature type="transmembrane region" description="Helical" evidence="5">
    <location>
        <begin position="201"/>
        <end position="224"/>
    </location>
</feature>